<dbReference type="InterPro" id="IPR023366">
    <property type="entry name" value="ATP_synth_asu-like_sf"/>
</dbReference>
<reference evidence="1 2" key="1">
    <citation type="submission" date="2016-11" db="EMBL/GenBank/DDBJ databases">
        <title>Rhizobium leguminosarum bv. viciae strain Vaf12 isolated from Vavilovia formosa root nodules from Russia, Dagestan.</title>
        <authorList>
            <person name="Kimeklis A."/>
        </authorList>
    </citation>
    <scope>NUCLEOTIDE SEQUENCE [LARGE SCALE GENOMIC DNA]</scope>
    <source>
        <strain evidence="1 2">Vaf-108</strain>
    </source>
</reference>
<name>A0A1L3ZBA7_RHILE</name>
<proteinExistence type="predicted"/>
<protein>
    <submittedName>
        <fullName evidence="1">Uncharacterized protein</fullName>
    </submittedName>
</protein>
<dbReference type="RefSeq" id="WP_072639297.1">
    <property type="nucleotide sequence ID" value="NZ_CP018228.1"/>
</dbReference>
<gene>
    <name evidence="1" type="ORF">BMW22_15610</name>
</gene>
<dbReference type="AlphaFoldDB" id="A0A1L3ZBA7"/>
<sequence>MPLQTITLDAGVNAESTKTLNAAVIQDSQLIRFKPAGKMVLVEKLGGWSKFYPASVGSPIRDLHAWMDTNATAHLAIGAELSLSVLTNGSLTNLTPRLFVSDTTPNFSTTSGSAVVTVVDPNITNSILNTIYIATPVAVGGIILQGSYAVTSTLSSTSYQITAASNATSTVANGGTLPVFTTALNSASVNVNLTNHGYSVGGTFAIFTLTTVGGLTLHGSYLVQSVIDANHFTINAPTLATSAASVTMNAGKVQIIYYITTSPTVPASGYGVGPYGSGGYGLGIAPTPTPGTPITATNWTLDNWGGILLACPADGAVYNWSPDSGYSVASRVLDAPLVNGGIFVSNPYQILVAWASSINGVQDPLLVSWSDSGDYTNWSVSALTQAGSYRIPTGSRIVGGLQGPQFGFIWTDIDVWAMQYIQPPLVFGFTKLATECGLIARHAACVVNSTVYWMGSNQFYQYAGAGVQPIVCSVWDFVFQDLDTAHVDKIHVASNNGFGEVSWYFPSLSGGTGEVDSYVKFNFILNCWDFGRLNRTAWVDQSVLGQPIGASSAGYIYQHEIANDADGAPMGEYFETGYAQISQGEELTFIDWMIPDFRYGKFNAPQTASLNITLKYTDYPGKTEKSKGPYQVASITSYRNPRIRGREIGMRIEGTGIGGWWRMGGLRYRGAPDGKR</sequence>
<dbReference type="EMBL" id="CP018228">
    <property type="protein sequence ID" value="API52851.1"/>
    <property type="molecule type" value="Genomic_DNA"/>
</dbReference>
<dbReference type="Proteomes" id="UP000183050">
    <property type="component" value="Chromosome"/>
</dbReference>
<organism evidence="1 2">
    <name type="scientific">Rhizobium leguminosarum</name>
    <dbReference type="NCBI Taxonomy" id="384"/>
    <lineage>
        <taxon>Bacteria</taxon>
        <taxon>Pseudomonadati</taxon>
        <taxon>Pseudomonadota</taxon>
        <taxon>Alphaproteobacteria</taxon>
        <taxon>Hyphomicrobiales</taxon>
        <taxon>Rhizobiaceae</taxon>
        <taxon>Rhizobium/Agrobacterium group</taxon>
        <taxon>Rhizobium</taxon>
    </lineage>
</organism>
<evidence type="ECO:0000313" key="2">
    <source>
        <dbReference type="Proteomes" id="UP000183050"/>
    </source>
</evidence>
<accession>A0A1L3ZBA7</accession>
<dbReference type="Gene3D" id="2.40.30.20">
    <property type="match status" value="2"/>
</dbReference>
<evidence type="ECO:0000313" key="1">
    <source>
        <dbReference type="EMBL" id="API52851.1"/>
    </source>
</evidence>